<dbReference type="AlphaFoldDB" id="A0A5C4TGL6"/>
<dbReference type="SUPFAM" id="SSF49785">
    <property type="entry name" value="Galactose-binding domain-like"/>
    <property type="match status" value="2"/>
</dbReference>
<name>A0A5C4TGL6_9BACL</name>
<feature type="chain" id="PRO_5022967283" description="CBM-cenC domain-containing protein" evidence="1">
    <location>
        <begin position="27"/>
        <end position="679"/>
    </location>
</feature>
<proteinExistence type="predicted"/>
<dbReference type="OrthoDB" id="2493425at2"/>
<feature type="signal peptide" evidence="1">
    <location>
        <begin position="1"/>
        <end position="26"/>
    </location>
</feature>
<dbReference type="RefSeq" id="WP_139600072.1">
    <property type="nucleotide sequence ID" value="NZ_VDCQ01000001.1"/>
</dbReference>
<keyword evidence="1" id="KW-0732">Signal</keyword>
<evidence type="ECO:0000256" key="1">
    <source>
        <dbReference type="SAM" id="SignalP"/>
    </source>
</evidence>
<dbReference type="InterPro" id="IPR008979">
    <property type="entry name" value="Galactose-bd-like_sf"/>
</dbReference>
<evidence type="ECO:0008006" key="4">
    <source>
        <dbReference type="Google" id="ProtNLM"/>
    </source>
</evidence>
<accession>A0A5C4TGL6</accession>
<dbReference type="Gene3D" id="2.60.120.260">
    <property type="entry name" value="Galactose-binding domain-like"/>
    <property type="match status" value="2"/>
</dbReference>
<dbReference type="Proteomes" id="UP000307943">
    <property type="component" value="Unassembled WGS sequence"/>
</dbReference>
<reference evidence="2 3" key="1">
    <citation type="submission" date="2019-05" db="EMBL/GenBank/DDBJ databases">
        <title>We sequenced the genome of Paenibacillus hemerocallicola KCTC 33185 for further insight into its adaptation and study the phylogeny of Paenibacillus.</title>
        <authorList>
            <person name="Narsing Rao M.P."/>
        </authorList>
    </citation>
    <scope>NUCLEOTIDE SEQUENCE [LARGE SCALE GENOMIC DNA]</scope>
    <source>
        <strain evidence="2 3">KCTC 33185</strain>
    </source>
</reference>
<dbReference type="EMBL" id="VDCQ01000001">
    <property type="protein sequence ID" value="TNJ68095.1"/>
    <property type="molecule type" value="Genomic_DNA"/>
</dbReference>
<gene>
    <name evidence="2" type="ORF">FE784_00045</name>
</gene>
<keyword evidence="3" id="KW-1185">Reference proteome</keyword>
<sequence length="679" mass="75703">MQATIVKVVLVWGLVLMQMPATSANASGNIWYDKFEAYEALNGNNWYTMTNANALGWSEAYLLQSYLNVYESSEQTQWLDKFVLHVDTIIGNASDLDGDGYLGWENYAASPARVVDGDFETVHPADSTLPRNWARSPDTSAANAIRTNASGSYKTGSWGVRITSNGTVFQSLRQSIPYEPNVIYTMRLNAKTNGSAAQGKANIYDHTTSALLATIIVNDTQWKEYEVSFVTPPVGHDVRIYLTHNNYTVSGGEVYFDDVKVSGRYPYIGLDGNLGLAFSKFIKLVYGSPDLHSAYLTKANNYLAFLENNIVPRWQYSSYIGNAWMTPTSTTGYYIKPTNLLTFSNESTWINAEGILPYNHFFMFSLMLNDLYDVTGNIAYKDKVDRMNTFFKNNLQVQSTGYKWRYVYGGQVEDVGHGNLDIYSALQLFNAGRIFNGNDMIRFKNTLVDNMWNQSLTNPKVGIVVDGSNNANTTKTLNLNAWTNLSQFDPLPWKIAAEQYRGISAISSPGHMLTLTEIMKWDPEKLVNRGFELKSALDGTLPARWERHNATAAQAYLDSVNKKSGSYGATIVAGGSTQQTLYQRWTDFTPNASYTLIFDAKADASGAGGKITVNNRTTGTIIASYPFYNTEWQSMSFTFTAPANAGDMVNIYLGHSLSTIANAQVHYDNVKIRRTGDTW</sequence>
<protein>
    <recommendedName>
        <fullName evidence="4">CBM-cenC domain-containing protein</fullName>
    </recommendedName>
</protein>
<evidence type="ECO:0000313" key="2">
    <source>
        <dbReference type="EMBL" id="TNJ68095.1"/>
    </source>
</evidence>
<organism evidence="2 3">
    <name type="scientific">Paenibacillus hemerocallicola</name>
    <dbReference type="NCBI Taxonomy" id="1172614"/>
    <lineage>
        <taxon>Bacteria</taxon>
        <taxon>Bacillati</taxon>
        <taxon>Bacillota</taxon>
        <taxon>Bacilli</taxon>
        <taxon>Bacillales</taxon>
        <taxon>Paenibacillaceae</taxon>
        <taxon>Paenibacillus</taxon>
    </lineage>
</organism>
<comment type="caution">
    <text evidence="2">The sequence shown here is derived from an EMBL/GenBank/DDBJ whole genome shotgun (WGS) entry which is preliminary data.</text>
</comment>
<evidence type="ECO:0000313" key="3">
    <source>
        <dbReference type="Proteomes" id="UP000307943"/>
    </source>
</evidence>